<dbReference type="EMBL" id="CM001223">
    <property type="protein sequence ID" value="KEH23075.1"/>
    <property type="molecule type" value="Genomic_DNA"/>
</dbReference>
<evidence type="ECO:0000313" key="2">
    <source>
        <dbReference type="EMBL" id="KEH23075.1"/>
    </source>
</evidence>
<evidence type="ECO:0000313" key="4">
    <source>
        <dbReference type="Proteomes" id="UP000002051"/>
    </source>
</evidence>
<organism evidence="2 4">
    <name type="scientific">Medicago truncatula</name>
    <name type="common">Barrel medic</name>
    <name type="synonym">Medicago tribuloides</name>
    <dbReference type="NCBI Taxonomy" id="3880"/>
    <lineage>
        <taxon>Eukaryota</taxon>
        <taxon>Viridiplantae</taxon>
        <taxon>Streptophyta</taxon>
        <taxon>Embryophyta</taxon>
        <taxon>Tracheophyta</taxon>
        <taxon>Spermatophyta</taxon>
        <taxon>Magnoliopsida</taxon>
        <taxon>eudicotyledons</taxon>
        <taxon>Gunneridae</taxon>
        <taxon>Pentapetalae</taxon>
        <taxon>rosids</taxon>
        <taxon>fabids</taxon>
        <taxon>Fabales</taxon>
        <taxon>Fabaceae</taxon>
        <taxon>Papilionoideae</taxon>
        <taxon>50 kb inversion clade</taxon>
        <taxon>NPAAA clade</taxon>
        <taxon>Hologalegina</taxon>
        <taxon>IRL clade</taxon>
        <taxon>Trifolieae</taxon>
        <taxon>Medicago</taxon>
    </lineage>
</organism>
<dbReference type="STRING" id="3880.A0A072UB52"/>
<reference evidence="3" key="3">
    <citation type="submission" date="2015-04" db="UniProtKB">
        <authorList>
            <consortium name="EnsemblPlants"/>
        </authorList>
    </citation>
    <scope>IDENTIFICATION</scope>
    <source>
        <strain evidence="3">cv. Jemalong A17</strain>
    </source>
</reference>
<feature type="signal peptide" evidence="1">
    <location>
        <begin position="1"/>
        <end position="23"/>
    </location>
</feature>
<feature type="chain" id="PRO_5014499464" evidence="1">
    <location>
        <begin position="24"/>
        <end position="76"/>
    </location>
</feature>
<keyword evidence="1" id="KW-0732">Signal</keyword>
<dbReference type="EnsemblPlants" id="KEH23075">
    <property type="protein sequence ID" value="KEH23075"/>
    <property type="gene ID" value="MTR_7g066090"/>
</dbReference>
<accession>A0A072UB52</accession>
<reference evidence="2 4" key="1">
    <citation type="journal article" date="2011" name="Nature">
        <title>The Medicago genome provides insight into the evolution of rhizobial symbioses.</title>
        <authorList>
            <person name="Young N.D."/>
            <person name="Debelle F."/>
            <person name="Oldroyd G.E."/>
            <person name="Geurts R."/>
            <person name="Cannon S.B."/>
            <person name="Udvardi M.K."/>
            <person name="Benedito V.A."/>
            <person name="Mayer K.F."/>
            <person name="Gouzy J."/>
            <person name="Schoof H."/>
            <person name="Van de Peer Y."/>
            <person name="Proost S."/>
            <person name="Cook D.R."/>
            <person name="Meyers B.C."/>
            <person name="Spannagl M."/>
            <person name="Cheung F."/>
            <person name="De Mita S."/>
            <person name="Krishnakumar V."/>
            <person name="Gundlach H."/>
            <person name="Zhou S."/>
            <person name="Mudge J."/>
            <person name="Bharti A.K."/>
            <person name="Murray J.D."/>
            <person name="Naoumkina M.A."/>
            <person name="Rosen B."/>
            <person name="Silverstein K.A."/>
            <person name="Tang H."/>
            <person name="Rombauts S."/>
            <person name="Zhao P.X."/>
            <person name="Zhou P."/>
            <person name="Barbe V."/>
            <person name="Bardou P."/>
            <person name="Bechner M."/>
            <person name="Bellec A."/>
            <person name="Berger A."/>
            <person name="Berges H."/>
            <person name="Bidwell S."/>
            <person name="Bisseling T."/>
            <person name="Choisne N."/>
            <person name="Couloux A."/>
            <person name="Denny R."/>
            <person name="Deshpande S."/>
            <person name="Dai X."/>
            <person name="Doyle J.J."/>
            <person name="Dudez A.M."/>
            <person name="Farmer A.D."/>
            <person name="Fouteau S."/>
            <person name="Franken C."/>
            <person name="Gibelin C."/>
            <person name="Gish J."/>
            <person name="Goldstein S."/>
            <person name="Gonzalez A.J."/>
            <person name="Green P.J."/>
            <person name="Hallab A."/>
            <person name="Hartog M."/>
            <person name="Hua A."/>
            <person name="Humphray S.J."/>
            <person name="Jeong D.H."/>
            <person name="Jing Y."/>
            <person name="Jocker A."/>
            <person name="Kenton S.M."/>
            <person name="Kim D.J."/>
            <person name="Klee K."/>
            <person name="Lai H."/>
            <person name="Lang C."/>
            <person name="Lin S."/>
            <person name="Macmil S.L."/>
            <person name="Magdelenat G."/>
            <person name="Matthews L."/>
            <person name="McCorrison J."/>
            <person name="Monaghan E.L."/>
            <person name="Mun J.H."/>
            <person name="Najar F.Z."/>
            <person name="Nicholson C."/>
            <person name="Noirot C."/>
            <person name="O'Bleness M."/>
            <person name="Paule C.R."/>
            <person name="Poulain J."/>
            <person name="Prion F."/>
            <person name="Qin B."/>
            <person name="Qu C."/>
            <person name="Retzel E.F."/>
            <person name="Riddle C."/>
            <person name="Sallet E."/>
            <person name="Samain S."/>
            <person name="Samson N."/>
            <person name="Sanders I."/>
            <person name="Saurat O."/>
            <person name="Scarpelli C."/>
            <person name="Schiex T."/>
            <person name="Segurens B."/>
            <person name="Severin A.J."/>
            <person name="Sherrier D.J."/>
            <person name="Shi R."/>
            <person name="Sims S."/>
            <person name="Singer S.R."/>
            <person name="Sinharoy S."/>
            <person name="Sterck L."/>
            <person name="Viollet A."/>
            <person name="Wang B.B."/>
            <person name="Wang K."/>
            <person name="Wang M."/>
            <person name="Wang X."/>
            <person name="Warfsmann J."/>
            <person name="Weissenbach J."/>
            <person name="White D.D."/>
            <person name="White J.D."/>
            <person name="Wiley G.B."/>
            <person name="Wincker P."/>
            <person name="Xing Y."/>
            <person name="Yang L."/>
            <person name="Yao Z."/>
            <person name="Ying F."/>
            <person name="Zhai J."/>
            <person name="Zhou L."/>
            <person name="Zuber A."/>
            <person name="Denarie J."/>
            <person name="Dixon R.A."/>
            <person name="May G.D."/>
            <person name="Schwartz D.C."/>
            <person name="Rogers J."/>
            <person name="Quetier F."/>
            <person name="Town C.D."/>
            <person name="Roe B.A."/>
        </authorList>
    </citation>
    <scope>NUCLEOTIDE SEQUENCE [LARGE SCALE GENOMIC DNA]</scope>
    <source>
        <strain evidence="2">A17</strain>
        <strain evidence="3 4">cv. Jemalong A17</strain>
    </source>
</reference>
<evidence type="ECO:0000256" key="1">
    <source>
        <dbReference type="SAM" id="SignalP"/>
    </source>
</evidence>
<dbReference type="Proteomes" id="UP000002051">
    <property type="component" value="Unassembled WGS sequence"/>
</dbReference>
<sequence>MPFSSKLPLIMFFCSLIIHSSLAEVMCEELQKGLCSFSIASSRKRCLLETEKAVDGALEYQCRTSEAVVERMAGYI</sequence>
<gene>
    <name evidence="2" type="ordered locus">MTR_7g066090</name>
</gene>
<keyword evidence="4" id="KW-1185">Reference proteome</keyword>
<name>A0A072UB52_MEDTR</name>
<dbReference type="HOGENOM" id="CLU_2658266_0_0_1"/>
<proteinExistence type="predicted"/>
<dbReference type="Pfam" id="PF06521">
    <property type="entry name" value="PAR1"/>
    <property type="match status" value="1"/>
</dbReference>
<reference evidence="2 4" key="2">
    <citation type="journal article" date="2014" name="BMC Genomics">
        <title>An improved genome release (version Mt4.0) for the model legume Medicago truncatula.</title>
        <authorList>
            <person name="Tang H."/>
            <person name="Krishnakumar V."/>
            <person name="Bidwell S."/>
            <person name="Rosen B."/>
            <person name="Chan A."/>
            <person name="Zhou S."/>
            <person name="Gentzbittel L."/>
            <person name="Childs K.L."/>
            <person name="Yandell M."/>
            <person name="Gundlach H."/>
            <person name="Mayer K.F."/>
            <person name="Schwartz D.C."/>
            <person name="Town C.D."/>
        </authorList>
    </citation>
    <scope>GENOME REANNOTATION</scope>
    <source>
        <strain evidence="2">A17</strain>
        <strain evidence="3 4">cv. Jemalong A17</strain>
    </source>
</reference>
<dbReference type="PANTHER" id="PTHR33649:SF4">
    <property type="entry name" value="PAR1 PROTEIN"/>
    <property type="match status" value="1"/>
</dbReference>
<dbReference type="PANTHER" id="PTHR33649">
    <property type="entry name" value="PAR1 PROTEIN"/>
    <property type="match status" value="1"/>
</dbReference>
<evidence type="ECO:0000313" key="3">
    <source>
        <dbReference type="EnsemblPlants" id="KEH23075"/>
    </source>
</evidence>
<dbReference type="InterPro" id="IPR009489">
    <property type="entry name" value="PAR1"/>
</dbReference>
<protein>
    <submittedName>
        <fullName evidence="2">PAR1 protein</fullName>
    </submittedName>
</protein>
<dbReference type="AlphaFoldDB" id="A0A072UB52"/>